<dbReference type="Proteomes" id="UP000297555">
    <property type="component" value="Unassembled WGS sequence"/>
</dbReference>
<dbReference type="AlphaFoldDB" id="A0A4Y8VD44"/>
<dbReference type="OrthoDB" id="9899098at2"/>
<accession>A0A4Y8VD44</accession>
<evidence type="ECO:0000313" key="2">
    <source>
        <dbReference type="Proteomes" id="UP000297555"/>
    </source>
</evidence>
<proteinExistence type="predicted"/>
<protein>
    <submittedName>
        <fullName evidence="1">Uncharacterized protein</fullName>
    </submittedName>
</protein>
<gene>
    <name evidence="1" type="ORF">E4J90_18745</name>
</gene>
<name>A0A4Y8VD44_9PSED</name>
<sequence length="233" mass="26118">MFGLASDGGQKVNEQVFVAARVTNITAAPMLLTAAKWEVVQARNLSKGGARYFSKNSLWPVISMSTPINIDAGEQVDVEFAEGLELNGMASRIRKNRDIDTAYTLAGNPMRINGDRYVNWFADQMSLLYGDKAKLRLTLYEGDYIPVASVLVPLSQGVNFFYHGEAVDQKGKVQYAPRLAYDAFLGQYLEMREKMEPGFRINTPPTRVIEVIPDANVWGKQRYRDLGVQQPEE</sequence>
<dbReference type="EMBL" id="SPDQ01000020">
    <property type="protein sequence ID" value="TFH78888.1"/>
    <property type="molecule type" value="Genomic_DNA"/>
</dbReference>
<comment type="caution">
    <text evidence="1">The sequence shown here is derived from an EMBL/GenBank/DDBJ whole genome shotgun (WGS) entry which is preliminary data.</text>
</comment>
<evidence type="ECO:0000313" key="1">
    <source>
        <dbReference type="EMBL" id="TFH78888.1"/>
    </source>
</evidence>
<reference evidence="1 2" key="1">
    <citation type="submission" date="2019-03" db="EMBL/GenBank/DDBJ databases">
        <title>Draft genome sequence of humic substances-degrading Pseudomonas kribbensis CHA-19 from forest soil.</title>
        <authorList>
            <person name="Kim D."/>
        </authorList>
    </citation>
    <scope>NUCLEOTIDE SEQUENCE [LARGE SCALE GENOMIC DNA]</scope>
    <source>
        <strain evidence="1 2">CHA-19</strain>
    </source>
</reference>
<organism evidence="1 2">
    <name type="scientific">Pseudomonas kribbensis</name>
    <dbReference type="NCBI Taxonomy" id="1628086"/>
    <lineage>
        <taxon>Bacteria</taxon>
        <taxon>Pseudomonadati</taxon>
        <taxon>Pseudomonadota</taxon>
        <taxon>Gammaproteobacteria</taxon>
        <taxon>Pseudomonadales</taxon>
        <taxon>Pseudomonadaceae</taxon>
        <taxon>Pseudomonas</taxon>
    </lineage>
</organism>